<evidence type="ECO:0000256" key="1">
    <source>
        <dbReference type="SAM" id="MobiDB-lite"/>
    </source>
</evidence>
<name>A0A8J3QUI6_9ACTN</name>
<keyword evidence="4" id="KW-1185">Reference proteome</keyword>
<protein>
    <submittedName>
        <fullName evidence="3">Uncharacterized protein</fullName>
    </submittedName>
</protein>
<dbReference type="AlphaFoldDB" id="A0A8J3QUI6"/>
<keyword evidence="2" id="KW-0472">Membrane</keyword>
<feature type="compositionally biased region" description="Basic and acidic residues" evidence="1">
    <location>
        <begin position="14"/>
        <end position="23"/>
    </location>
</feature>
<comment type="caution">
    <text evidence="3">The sequence shown here is derived from an EMBL/GenBank/DDBJ whole genome shotgun (WGS) entry which is preliminary data.</text>
</comment>
<feature type="transmembrane region" description="Helical" evidence="2">
    <location>
        <begin position="140"/>
        <end position="159"/>
    </location>
</feature>
<reference evidence="3" key="1">
    <citation type="submission" date="2021-01" db="EMBL/GenBank/DDBJ databases">
        <title>Whole genome shotgun sequence of Rugosimonospora africana NBRC 104875.</title>
        <authorList>
            <person name="Komaki H."/>
            <person name="Tamura T."/>
        </authorList>
    </citation>
    <scope>NUCLEOTIDE SEQUENCE</scope>
    <source>
        <strain evidence="3">NBRC 104875</strain>
    </source>
</reference>
<dbReference type="Proteomes" id="UP000642748">
    <property type="component" value="Unassembled WGS sequence"/>
</dbReference>
<proteinExistence type="predicted"/>
<keyword evidence="2" id="KW-0812">Transmembrane</keyword>
<feature type="transmembrane region" description="Helical" evidence="2">
    <location>
        <begin position="99"/>
        <end position="119"/>
    </location>
</feature>
<feature type="transmembrane region" description="Helical" evidence="2">
    <location>
        <begin position="179"/>
        <end position="200"/>
    </location>
</feature>
<sequence>MAFDSAESERVLGEIERGDDRSRHASGQPAAGRARSAPTGWQAATWAALVLTATYLATCLTMLIVLIRGRQLVDRIARGPSSVPVRDVLDMANIEVTSFVLYTLALFAYIAGFVAFFVISRRMLRRLGYDARTVMSHWSVAAWRSGILVSLALAFAGRTTSIETTDPERAVWHNAEGELIFFFAVRVAVAALLICALWMLRKRISSLIMGRPVMAPAAQSAPSSGDLG</sequence>
<dbReference type="RefSeq" id="WP_203920305.1">
    <property type="nucleotide sequence ID" value="NZ_BONZ01000045.1"/>
</dbReference>
<accession>A0A8J3QUI6</accession>
<evidence type="ECO:0000313" key="4">
    <source>
        <dbReference type="Proteomes" id="UP000642748"/>
    </source>
</evidence>
<organism evidence="3 4">
    <name type="scientific">Rugosimonospora africana</name>
    <dbReference type="NCBI Taxonomy" id="556532"/>
    <lineage>
        <taxon>Bacteria</taxon>
        <taxon>Bacillati</taxon>
        <taxon>Actinomycetota</taxon>
        <taxon>Actinomycetes</taxon>
        <taxon>Micromonosporales</taxon>
        <taxon>Micromonosporaceae</taxon>
        <taxon>Rugosimonospora</taxon>
    </lineage>
</organism>
<feature type="transmembrane region" description="Helical" evidence="2">
    <location>
        <begin position="43"/>
        <end position="67"/>
    </location>
</feature>
<gene>
    <name evidence="3" type="ORF">Raf01_49130</name>
</gene>
<keyword evidence="2" id="KW-1133">Transmembrane helix</keyword>
<evidence type="ECO:0000313" key="3">
    <source>
        <dbReference type="EMBL" id="GIH16741.1"/>
    </source>
</evidence>
<feature type="region of interest" description="Disordered" evidence="1">
    <location>
        <begin position="14"/>
        <end position="36"/>
    </location>
</feature>
<evidence type="ECO:0000256" key="2">
    <source>
        <dbReference type="SAM" id="Phobius"/>
    </source>
</evidence>
<dbReference type="EMBL" id="BONZ01000045">
    <property type="protein sequence ID" value="GIH16741.1"/>
    <property type="molecule type" value="Genomic_DNA"/>
</dbReference>